<dbReference type="InterPro" id="IPR018087">
    <property type="entry name" value="Glyco_hydro_5_CS"/>
</dbReference>
<dbReference type="PROSITE" id="PS00659">
    <property type="entry name" value="GLYCOSYL_HYDROL_F5"/>
    <property type="match status" value="1"/>
</dbReference>
<name>A0ABV8V1E0_9GAMM</name>
<proteinExistence type="predicted"/>
<dbReference type="SUPFAM" id="SSF50370">
    <property type="entry name" value="Ricin B-like lectins"/>
    <property type="match status" value="1"/>
</dbReference>
<dbReference type="InterPro" id="IPR035992">
    <property type="entry name" value="Ricin_B-like_lectins"/>
</dbReference>
<dbReference type="InterPro" id="IPR000772">
    <property type="entry name" value="Ricin_B_lectin"/>
</dbReference>
<dbReference type="CDD" id="cd00161">
    <property type="entry name" value="beta-trefoil_Ricin-like"/>
    <property type="match status" value="1"/>
</dbReference>
<dbReference type="InterPro" id="IPR017853">
    <property type="entry name" value="GH"/>
</dbReference>
<feature type="domain" description="CBM6" evidence="5">
    <location>
        <begin position="592"/>
        <end position="710"/>
    </location>
</feature>
<keyword evidence="7" id="KW-1185">Reference proteome</keyword>
<feature type="signal peptide" evidence="4">
    <location>
        <begin position="1"/>
        <end position="37"/>
    </location>
</feature>
<evidence type="ECO:0000256" key="2">
    <source>
        <dbReference type="ARBA" id="ARBA00022801"/>
    </source>
</evidence>
<dbReference type="SMART" id="SM00458">
    <property type="entry name" value="RICIN"/>
    <property type="match status" value="1"/>
</dbReference>
<dbReference type="Pfam" id="PF14200">
    <property type="entry name" value="RicinB_lectin_2"/>
    <property type="match status" value="2"/>
</dbReference>
<gene>
    <name evidence="6" type="ORF">ACFOX3_05145</name>
</gene>
<dbReference type="PROSITE" id="PS51175">
    <property type="entry name" value="CBM6"/>
    <property type="match status" value="2"/>
</dbReference>
<keyword evidence="3" id="KW-0326">Glycosidase</keyword>
<dbReference type="Gene3D" id="2.80.10.50">
    <property type="match status" value="1"/>
</dbReference>
<comment type="caution">
    <text evidence="6">The sequence shown here is derived from an EMBL/GenBank/DDBJ whole genome shotgun (WGS) entry which is preliminary data.</text>
</comment>
<accession>A0ABV8V1E0</accession>
<dbReference type="EMBL" id="JBHSCX010000003">
    <property type="protein sequence ID" value="MFC4361678.1"/>
    <property type="molecule type" value="Genomic_DNA"/>
</dbReference>
<dbReference type="Gene3D" id="3.20.20.80">
    <property type="entry name" value="Glycosidases"/>
    <property type="match status" value="1"/>
</dbReference>
<evidence type="ECO:0000256" key="1">
    <source>
        <dbReference type="ARBA" id="ARBA00022729"/>
    </source>
</evidence>
<evidence type="ECO:0000256" key="4">
    <source>
        <dbReference type="SAM" id="SignalP"/>
    </source>
</evidence>
<protein>
    <submittedName>
        <fullName evidence="6">Carbohydrate-binding protein</fullName>
    </submittedName>
</protein>
<dbReference type="Proteomes" id="UP001595840">
    <property type="component" value="Unassembled WGS sequence"/>
</dbReference>
<dbReference type="SUPFAM" id="SSF49785">
    <property type="entry name" value="Galactose-binding domain-like"/>
    <property type="match status" value="2"/>
</dbReference>
<dbReference type="CDD" id="cd04080">
    <property type="entry name" value="CBM6_cellulase-like"/>
    <property type="match status" value="2"/>
</dbReference>
<evidence type="ECO:0000259" key="5">
    <source>
        <dbReference type="PROSITE" id="PS51175"/>
    </source>
</evidence>
<evidence type="ECO:0000256" key="3">
    <source>
        <dbReference type="ARBA" id="ARBA00023295"/>
    </source>
</evidence>
<dbReference type="Pfam" id="PF00150">
    <property type="entry name" value="Cellulase"/>
    <property type="match status" value="1"/>
</dbReference>
<dbReference type="SMART" id="SM00606">
    <property type="entry name" value="CBD_IV"/>
    <property type="match status" value="2"/>
</dbReference>
<dbReference type="InterPro" id="IPR005084">
    <property type="entry name" value="CBM6"/>
</dbReference>
<dbReference type="PROSITE" id="PS50231">
    <property type="entry name" value="RICIN_B_LECTIN"/>
    <property type="match status" value="1"/>
</dbReference>
<dbReference type="SUPFAM" id="SSF51445">
    <property type="entry name" value="(Trans)glycosidases"/>
    <property type="match status" value="1"/>
</dbReference>
<keyword evidence="1 4" id="KW-0732">Signal</keyword>
<dbReference type="InterPro" id="IPR050386">
    <property type="entry name" value="Glycosyl_hydrolase_5"/>
</dbReference>
<dbReference type="RefSeq" id="WP_290259380.1">
    <property type="nucleotide sequence ID" value="NZ_JAUFQG010000004.1"/>
</dbReference>
<feature type="domain" description="CBM6" evidence="5">
    <location>
        <begin position="446"/>
        <end position="565"/>
    </location>
</feature>
<evidence type="ECO:0000313" key="6">
    <source>
        <dbReference type="EMBL" id="MFC4361678.1"/>
    </source>
</evidence>
<dbReference type="PANTHER" id="PTHR31297:SF13">
    <property type="entry name" value="PUTATIVE-RELATED"/>
    <property type="match status" value="1"/>
</dbReference>
<dbReference type="Gene3D" id="2.60.120.260">
    <property type="entry name" value="Galactose-binding domain-like"/>
    <property type="match status" value="2"/>
</dbReference>
<organism evidence="6 7">
    <name type="scientific">Simiduia curdlanivorans</name>
    <dbReference type="NCBI Taxonomy" id="1492769"/>
    <lineage>
        <taxon>Bacteria</taxon>
        <taxon>Pseudomonadati</taxon>
        <taxon>Pseudomonadota</taxon>
        <taxon>Gammaproteobacteria</taxon>
        <taxon>Cellvibrionales</taxon>
        <taxon>Cellvibrionaceae</taxon>
        <taxon>Simiduia</taxon>
    </lineage>
</organism>
<dbReference type="InterPro" id="IPR008979">
    <property type="entry name" value="Galactose-bd-like_sf"/>
</dbReference>
<sequence>MINNHTKERWKSHWRRSLKASALVMGLGLTVALPASAQYVKTDGTQILDETGAPLYLSGINLGNWLLWEGYLMMGDFNYRTHTQFLNSLEDAFQSAEKARQFEHEWRLNYVEENAIADLKRLGFNTLRVPFHYNMFWHDGALSNHGFQYFDQLIDLCREQGMYILLDMHAAPGYQNPGDHADNVNSNASQPRDSVQFWDGNHIAVAAEVWRHIANYYKNEPVILGYDLINEPVPQPGRELELLGSLVQLRNAIRQVDQNHMIVAEGSWWGSDLTKIDWQDPQVQAASGINAKWDHNLVYQIHHYGHVSGTQGREQITNRLGIPLIIGEYGETDEGNLKAITDWAKQNLAGYFPWSFKKMSHDKTLWTIPTNSDYEAVKQFINQGGTPPAGAFDGMMNFARNNIVNGHASHLWHEGFYQAVKPGGLAPEPEPELPSCDDASASLLPARIEAENYCASFGVQQEQTGDVDGNQNIGWIDTGDWTEYKVQAGAAGNLNFALRAAVNDQPGRVGVYLDGVKQATLTLPVTGDWQVYQSTEASIAVAEGEQTLRLVYESAGINLNWLSLGLAISQPEPEPEPEPEFPCVGLLTNLPAKIEAESYCSMQGVQTEPSSEGGLNVGWTDAGDWLDFGDLAVTEASAFVVGLRVASNSGGGRAEVWLDNNFVGGVDVSSTGGWQNWQTLKFNTTLAAGSYSLRVRFSAGGVNLNWLEFSTETAQPVFDLAPGTYVIVNENSGKSLDVADLSNANGANVQQWDYSDGLNQQWLAQSQGGNQFELINVKSGLCLDADSGSNNVHQWQCFGNQNQRWQVETQADGSYIVRTGDGADVLQVNGGSGVNGANVITDSSQNASHQRWRFEAVNN</sequence>
<dbReference type="InterPro" id="IPR001547">
    <property type="entry name" value="Glyco_hydro_5"/>
</dbReference>
<dbReference type="PANTHER" id="PTHR31297">
    <property type="entry name" value="GLUCAN ENDO-1,6-BETA-GLUCOSIDASE B"/>
    <property type="match status" value="1"/>
</dbReference>
<dbReference type="InterPro" id="IPR006584">
    <property type="entry name" value="Cellulose-bd_IV"/>
</dbReference>
<dbReference type="Pfam" id="PF03422">
    <property type="entry name" value="CBM_6"/>
    <property type="match status" value="2"/>
</dbReference>
<evidence type="ECO:0000313" key="7">
    <source>
        <dbReference type="Proteomes" id="UP001595840"/>
    </source>
</evidence>
<feature type="chain" id="PRO_5046202479" evidence="4">
    <location>
        <begin position="38"/>
        <end position="859"/>
    </location>
</feature>
<keyword evidence="2" id="KW-0378">Hydrolase</keyword>
<reference evidence="7" key="1">
    <citation type="journal article" date="2019" name="Int. J. Syst. Evol. Microbiol.">
        <title>The Global Catalogue of Microorganisms (GCM) 10K type strain sequencing project: providing services to taxonomists for standard genome sequencing and annotation.</title>
        <authorList>
            <consortium name="The Broad Institute Genomics Platform"/>
            <consortium name="The Broad Institute Genome Sequencing Center for Infectious Disease"/>
            <person name="Wu L."/>
            <person name="Ma J."/>
        </authorList>
    </citation>
    <scope>NUCLEOTIDE SEQUENCE [LARGE SCALE GENOMIC DNA]</scope>
    <source>
        <strain evidence="7">CECT 8570</strain>
    </source>
</reference>